<name>A0A1Y3DPN6_PLAKN</name>
<evidence type="ECO:0000313" key="3">
    <source>
        <dbReference type="Proteomes" id="UP000195012"/>
    </source>
</evidence>
<feature type="signal peptide" evidence="1">
    <location>
        <begin position="1"/>
        <end position="22"/>
    </location>
</feature>
<keyword evidence="1" id="KW-0732">Signal</keyword>
<dbReference type="VEuPathDB" id="PlasmoDB:PKA1H_120070700"/>
<dbReference type="Proteomes" id="UP000195012">
    <property type="component" value="Unassembled WGS sequence"/>
</dbReference>
<reference evidence="2 3" key="1">
    <citation type="submission" date="2017-05" db="EMBL/GenBank/DDBJ databases">
        <title>PacBio assembly of a Plasmodium knowlesi genome sequence with Hi-C correction and manual annotation of the SICAvar gene family.</title>
        <authorList>
            <person name="Lapp S.A."/>
            <person name="Geraldo J.A."/>
            <person name="Chien J.-T."/>
            <person name="Ay F."/>
            <person name="Pakala S.B."/>
            <person name="Batugedara G."/>
            <person name="Humphrey J.C."/>
            <person name="Debarry J.D."/>
            <person name="Le Roch K.G."/>
            <person name="Galinski M.R."/>
            <person name="Kissinger J.C."/>
        </authorList>
    </citation>
    <scope>NUCLEOTIDE SEQUENCE [LARGE SCALE GENOMIC DNA]</scope>
    <source>
        <strain evidence="3">Malayan Strain Pk1 (A+)</strain>
    </source>
</reference>
<evidence type="ECO:0008006" key="4">
    <source>
        <dbReference type="Google" id="ProtNLM"/>
    </source>
</evidence>
<feature type="chain" id="PRO_5010983860" description="Merozoite surface protein 7" evidence="1">
    <location>
        <begin position="23"/>
        <end position="156"/>
    </location>
</feature>
<dbReference type="AlphaFoldDB" id="A0A1Y3DPN6"/>
<dbReference type="VEuPathDB" id="PlasmoDB:PKNH_1266200"/>
<comment type="caution">
    <text evidence="2">The sequence shown here is derived from an EMBL/GenBank/DDBJ whole genome shotgun (WGS) entry which is preliminary data.</text>
</comment>
<dbReference type="EMBL" id="NETL01000023">
    <property type="protein sequence ID" value="OTN66150.1"/>
    <property type="molecule type" value="Genomic_DNA"/>
</dbReference>
<evidence type="ECO:0000313" key="2">
    <source>
        <dbReference type="EMBL" id="OTN66150.1"/>
    </source>
</evidence>
<dbReference type="OMA" id="EREMEFF"/>
<sequence length="156" mass="17610">MRKNIILLGSILMLLSLQYVLPGSIIFKKKRNKMEDDALSLVHRRLENLYKLSAWDNSEVFAKEIESMKEYINTLKDGGWENIGGNCSAILEKNFIEEVGKYADMLEADEEIFMDCQEEFFEQREIESEGSKGCEDASGDVINSQVVGRTVSGGGQ</sequence>
<evidence type="ECO:0000256" key="1">
    <source>
        <dbReference type="SAM" id="SignalP"/>
    </source>
</evidence>
<proteinExistence type="predicted"/>
<gene>
    <name evidence="2" type="ORF">PKNOH_S09532700</name>
</gene>
<organism evidence="2 3">
    <name type="scientific">Plasmodium knowlesi</name>
    <dbReference type="NCBI Taxonomy" id="5850"/>
    <lineage>
        <taxon>Eukaryota</taxon>
        <taxon>Sar</taxon>
        <taxon>Alveolata</taxon>
        <taxon>Apicomplexa</taxon>
        <taxon>Aconoidasida</taxon>
        <taxon>Haemosporida</taxon>
        <taxon>Plasmodiidae</taxon>
        <taxon>Plasmodium</taxon>
        <taxon>Plasmodium (Plasmodium)</taxon>
    </lineage>
</organism>
<protein>
    <recommendedName>
        <fullName evidence="4">Merozoite surface protein 7</fullName>
    </recommendedName>
</protein>
<accession>A0A1Y3DPN6</accession>
<dbReference type="OrthoDB" id="383789at2759"/>
<dbReference type="VEuPathDB" id="PlasmoDB:PKNOH_S09532700"/>